<reference evidence="2 3" key="1">
    <citation type="submission" date="2013-03" db="EMBL/GenBank/DDBJ databases">
        <authorList>
            <person name="Linke B."/>
        </authorList>
    </citation>
    <scope>NUCLEOTIDE SEQUENCE [LARGE SCALE GENOMIC DNA]</scope>
    <source>
        <strain evidence="2 3">B13</strain>
    </source>
</reference>
<proteinExistence type="predicted"/>
<feature type="chain" id="PRO_5001529983" evidence="1">
    <location>
        <begin position="25"/>
        <end position="256"/>
    </location>
</feature>
<dbReference type="PATRIC" id="fig|1301098.3.peg.2434"/>
<sequence length="256" mass="28098">MNRTPTIIARCMSVTALLSFTASAQSPTDFLQGRVYELRRNAAPPQCYEWPQGLPDGIWGDAGSYDRQTSKLSDDGTVLVASATYKPTGETLAYRFYKSRTACENALAKQSPATPTRKLLAPSTQAPGPVAGPSYVEKLQRDFGPRLHFSSPQAEATVRKINIDCKSSDGRKLPLYNALLARLHEGSEPEAWMESRVVNAGNNLRVYDSVHLKSGKVLDPQLVLEIDQWGGVNAHSVRRDALENACVGAYGPIWKF</sequence>
<name>A0A024HGZ2_PSEKB</name>
<keyword evidence="3" id="KW-1185">Reference proteome</keyword>
<dbReference type="Proteomes" id="UP000025241">
    <property type="component" value="Chromosome I"/>
</dbReference>
<keyword evidence="1" id="KW-0732">Signal</keyword>
<reference evidence="2 3" key="2">
    <citation type="submission" date="2014-05" db="EMBL/GenBank/DDBJ databases">
        <title>Genome sequence of the 3-chlorobenzoate degrading bacterium Pseudomonas knackmussii B13 shows multiple evidence for horizontal gene transfer.</title>
        <authorList>
            <person name="Miyazaki R."/>
            <person name="Bertelli C."/>
            <person name="Falquet L."/>
            <person name="Robinson-Rechavi M."/>
            <person name="Gharib W."/>
            <person name="Roy S."/>
            <person name="Van der Meer J.R."/>
        </authorList>
    </citation>
    <scope>NUCLEOTIDE SEQUENCE [LARGE SCALE GENOMIC DNA]</scope>
    <source>
        <strain evidence="2 3">B13</strain>
    </source>
</reference>
<feature type="signal peptide" evidence="1">
    <location>
        <begin position="1"/>
        <end position="24"/>
    </location>
</feature>
<accession>A0A024HGZ2</accession>
<evidence type="ECO:0000313" key="2">
    <source>
        <dbReference type="EMBL" id="CDF83777.1"/>
    </source>
</evidence>
<gene>
    <name evidence="2" type="ORF">PKB_2430</name>
</gene>
<evidence type="ECO:0000256" key="1">
    <source>
        <dbReference type="SAM" id="SignalP"/>
    </source>
</evidence>
<dbReference type="KEGG" id="pkc:PKB_2430"/>
<dbReference type="EMBL" id="HG322950">
    <property type="protein sequence ID" value="CDF83777.1"/>
    <property type="molecule type" value="Genomic_DNA"/>
</dbReference>
<protein>
    <submittedName>
        <fullName evidence="2">Hypothetical secreted protein</fullName>
    </submittedName>
</protein>
<dbReference type="OrthoDB" id="5450120at2"/>
<dbReference type="HOGENOM" id="CLU_1132845_0_0_6"/>
<dbReference type="AlphaFoldDB" id="A0A024HGZ2"/>
<evidence type="ECO:0000313" key="3">
    <source>
        <dbReference type="Proteomes" id="UP000025241"/>
    </source>
</evidence>
<organism evidence="2 3">
    <name type="scientific">Pseudomonas knackmussii (strain DSM 6978 / CCUG 54928 / LMG 23759 / B13)</name>
    <dbReference type="NCBI Taxonomy" id="1301098"/>
    <lineage>
        <taxon>Bacteria</taxon>
        <taxon>Pseudomonadati</taxon>
        <taxon>Pseudomonadota</taxon>
        <taxon>Gammaproteobacteria</taxon>
        <taxon>Pseudomonadales</taxon>
        <taxon>Pseudomonadaceae</taxon>
        <taxon>Pseudomonas</taxon>
    </lineage>
</organism>